<reference evidence="11 12" key="1">
    <citation type="submission" date="2024-04" db="EMBL/GenBank/DDBJ databases">
        <authorList>
            <person name="Waldvogel A.-M."/>
            <person name="Schoenle A."/>
        </authorList>
    </citation>
    <scope>NUCLEOTIDE SEQUENCE [LARGE SCALE GENOMIC DNA]</scope>
</reference>
<keyword evidence="4 8" id="KW-0863">Zinc-finger</keyword>
<keyword evidence="2" id="KW-0479">Metal-binding</keyword>
<dbReference type="InterPro" id="IPR013087">
    <property type="entry name" value="Znf_C2H2_type"/>
</dbReference>
<dbReference type="FunFam" id="3.30.160.60:FF:002343">
    <property type="entry name" value="Zinc finger protein 33A"/>
    <property type="match status" value="1"/>
</dbReference>
<evidence type="ECO:0000256" key="3">
    <source>
        <dbReference type="ARBA" id="ARBA00022737"/>
    </source>
</evidence>
<evidence type="ECO:0000256" key="6">
    <source>
        <dbReference type="ARBA" id="ARBA00023125"/>
    </source>
</evidence>
<evidence type="ECO:0000256" key="7">
    <source>
        <dbReference type="ARBA" id="ARBA00023242"/>
    </source>
</evidence>
<dbReference type="SUPFAM" id="SSF57667">
    <property type="entry name" value="beta-beta-alpha zinc fingers"/>
    <property type="match status" value="2"/>
</dbReference>
<feature type="region of interest" description="Disordered" evidence="9">
    <location>
        <begin position="303"/>
        <end position="325"/>
    </location>
</feature>
<dbReference type="GO" id="GO:0005634">
    <property type="term" value="C:nucleus"/>
    <property type="evidence" value="ECO:0007669"/>
    <property type="project" value="UniProtKB-SubCell"/>
</dbReference>
<dbReference type="FunFam" id="3.30.160.60:FF:000557">
    <property type="entry name" value="zinc finger and SCAN domain-containing protein 29"/>
    <property type="match status" value="1"/>
</dbReference>
<dbReference type="FunFam" id="3.30.160.60:FF:000624">
    <property type="entry name" value="zinc finger protein 697"/>
    <property type="match status" value="1"/>
</dbReference>
<dbReference type="PROSITE" id="PS50157">
    <property type="entry name" value="ZINC_FINGER_C2H2_2"/>
    <property type="match status" value="4"/>
</dbReference>
<dbReference type="SMART" id="SM00355">
    <property type="entry name" value="ZnF_C2H2"/>
    <property type="match status" value="4"/>
</dbReference>
<feature type="domain" description="C2H2-type" evidence="10">
    <location>
        <begin position="203"/>
        <end position="230"/>
    </location>
</feature>
<evidence type="ECO:0000256" key="2">
    <source>
        <dbReference type="ARBA" id="ARBA00022723"/>
    </source>
</evidence>
<dbReference type="Gene3D" id="3.30.160.60">
    <property type="entry name" value="Classic Zinc Finger"/>
    <property type="match status" value="4"/>
</dbReference>
<proteinExistence type="predicted"/>
<dbReference type="EMBL" id="OZ035836">
    <property type="protein sequence ID" value="CAL1579446.1"/>
    <property type="molecule type" value="Genomic_DNA"/>
</dbReference>
<keyword evidence="7" id="KW-0539">Nucleus</keyword>
<dbReference type="Proteomes" id="UP001497482">
    <property type="component" value="Chromosome 14"/>
</dbReference>
<sequence>MSKGHALRALVTERLTAAAEEIFSLIGRTVAEYEEELCRYKEENRRKQELLDSMMSPRVVLLLGSTAQTPGQTTHPSLNPQIKTEITPQVKNEPQESDMKFDKRVCIKTEEPSSSQQQQMEYMQHIQADQSSLQTNEVIDKDSETHAETCVKDEDTAAPFSWSDLEKEAESDGDLCFQRQTMNEPNTSLHSEVPGSANGPSCHPCPICQKIFRKKQELQMHMRIHTGEKPFVCPFCGKTFTQHPHLKSHVRIHTGDRPFLCPTCNKAFRHKGNLDVHMRLHTGERPYSCSICDKRFPESSSLKKHLKSHARKALRLSKGRAADNQ</sequence>
<dbReference type="InterPro" id="IPR036236">
    <property type="entry name" value="Znf_C2H2_sf"/>
</dbReference>
<comment type="subcellular location">
    <subcellularLocation>
        <location evidence="1">Nucleus</location>
    </subcellularLocation>
</comment>
<keyword evidence="3" id="KW-0677">Repeat</keyword>
<dbReference type="GO" id="GO:0000978">
    <property type="term" value="F:RNA polymerase II cis-regulatory region sequence-specific DNA binding"/>
    <property type="evidence" value="ECO:0007669"/>
    <property type="project" value="TreeGrafter"/>
</dbReference>
<dbReference type="PANTHER" id="PTHR23235:SF142">
    <property type="entry name" value="ZINC FINGER PROTEIN 384"/>
    <property type="match status" value="1"/>
</dbReference>
<evidence type="ECO:0000256" key="1">
    <source>
        <dbReference type="ARBA" id="ARBA00004123"/>
    </source>
</evidence>
<protein>
    <recommendedName>
        <fullName evidence="10">C2H2-type domain-containing protein</fullName>
    </recommendedName>
</protein>
<keyword evidence="12" id="KW-1185">Reference proteome</keyword>
<name>A0AAV2JT06_KNICA</name>
<evidence type="ECO:0000256" key="4">
    <source>
        <dbReference type="ARBA" id="ARBA00022771"/>
    </source>
</evidence>
<dbReference type="GO" id="GO:0000981">
    <property type="term" value="F:DNA-binding transcription factor activity, RNA polymerase II-specific"/>
    <property type="evidence" value="ECO:0007669"/>
    <property type="project" value="TreeGrafter"/>
</dbReference>
<evidence type="ECO:0000256" key="5">
    <source>
        <dbReference type="ARBA" id="ARBA00022833"/>
    </source>
</evidence>
<evidence type="ECO:0000313" key="11">
    <source>
        <dbReference type="EMBL" id="CAL1579446.1"/>
    </source>
</evidence>
<feature type="domain" description="C2H2-type" evidence="10">
    <location>
        <begin position="259"/>
        <end position="286"/>
    </location>
</feature>
<keyword evidence="6" id="KW-0238">DNA-binding</keyword>
<dbReference type="FunFam" id="3.30.160.60:FF:000045">
    <property type="entry name" value="ZFP69 zinc finger protein B"/>
    <property type="match status" value="1"/>
</dbReference>
<dbReference type="AlphaFoldDB" id="A0AAV2JT06"/>
<gene>
    <name evidence="11" type="ORF">KC01_LOCUS10501</name>
</gene>
<evidence type="ECO:0000313" key="12">
    <source>
        <dbReference type="Proteomes" id="UP001497482"/>
    </source>
</evidence>
<evidence type="ECO:0000259" key="10">
    <source>
        <dbReference type="PROSITE" id="PS50157"/>
    </source>
</evidence>
<dbReference type="PANTHER" id="PTHR23235">
    <property type="entry name" value="KRUEPPEL-LIKE TRANSCRIPTION FACTOR"/>
    <property type="match status" value="1"/>
</dbReference>
<accession>A0AAV2JT06</accession>
<feature type="domain" description="C2H2-type" evidence="10">
    <location>
        <begin position="231"/>
        <end position="258"/>
    </location>
</feature>
<keyword evidence="5" id="KW-0862">Zinc</keyword>
<evidence type="ECO:0000256" key="8">
    <source>
        <dbReference type="PROSITE-ProRule" id="PRU00042"/>
    </source>
</evidence>
<feature type="domain" description="C2H2-type" evidence="10">
    <location>
        <begin position="287"/>
        <end position="314"/>
    </location>
</feature>
<dbReference type="Pfam" id="PF13465">
    <property type="entry name" value="zf-H2C2_2"/>
    <property type="match status" value="1"/>
</dbReference>
<dbReference type="Pfam" id="PF00096">
    <property type="entry name" value="zf-C2H2"/>
    <property type="match status" value="2"/>
</dbReference>
<feature type="compositionally biased region" description="Basic residues" evidence="9">
    <location>
        <begin position="303"/>
        <end position="318"/>
    </location>
</feature>
<evidence type="ECO:0000256" key="9">
    <source>
        <dbReference type="SAM" id="MobiDB-lite"/>
    </source>
</evidence>
<organism evidence="11 12">
    <name type="scientific">Knipowitschia caucasica</name>
    <name type="common">Caucasian dwarf goby</name>
    <name type="synonym">Pomatoschistus caucasicus</name>
    <dbReference type="NCBI Taxonomy" id="637954"/>
    <lineage>
        <taxon>Eukaryota</taxon>
        <taxon>Metazoa</taxon>
        <taxon>Chordata</taxon>
        <taxon>Craniata</taxon>
        <taxon>Vertebrata</taxon>
        <taxon>Euteleostomi</taxon>
        <taxon>Actinopterygii</taxon>
        <taxon>Neopterygii</taxon>
        <taxon>Teleostei</taxon>
        <taxon>Neoteleostei</taxon>
        <taxon>Acanthomorphata</taxon>
        <taxon>Gobiaria</taxon>
        <taxon>Gobiiformes</taxon>
        <taxon>Gobioidei</taxon>
        <taxon>Gobiidae</taxon>
        <taxon>Gobiinae</taxon>
        <taxon>Knipowitschia</taxon>
    </lineage>
</organism>
<dbReference type="GO" id="GO:0008270">
    <property type="term" value="F:zinc ion binding"/>
    <property type="evidence" value="ECO:0007669"/>
    <property type="project" value="UniProtKB-KW"/>
</dbReference>
<dbReference type="PROSITE" id="PS00028">
    <property type="entry name" value="ZINC_FINGER_C2H2_1"/>
    <property type="match status" value="4"/>
</dbReference>